<comment type="caution">
    <text evidence="1">The sequence shown here is derived from an EMBL/GenBank/DDBJ whole genome shotgun (WGS) entry which is preliminary data.</text>
</comment>
<dbReference type="AlphaFoldDB" id="A0AAV0WCX7"/>
<accession>A0AAV0WCX7</accession>
<organism evidence="1 2">
    <name type="scientific">Macrosiphum euphorbiae</name>
    <name type="common">potato aphid</name>
    <dbReference type="NCBI Taxonomy" id="13131"/>
    <lineage>
        <taxon>Eukaryota</taxon>
        <taxon>Metazoa</taxon>
        <taxon>Ecdysozoa</taxon>
        <taxon>Arthropoda</taxon>
        <taxon>Hexapoda</taxon>
        <taxon>Insecta</taxon>
        <taxon>Pterygota</taxon>
        <taxon>Neoptera</taxon>
        <taxon>Paraneoptera</taxon>
        <taxon>Hemiptera</taxon>
        <taxon>Sternorrhyncha</taxon>
        <taxon>Aphidomorpha</taxon>
        <taxon>Aphidoidea</taxon>
        <taxon>Aphididae</taxon>
        <taxon>Macrosiphini</taxon>
        <taxon>Macrosiphum</taxon>
    </lineage>
</organism>
<name>A0AAV0WCX7_9HEMI</name>
<keyword evidence="2" id="KW-1185">Reference proteome</keyword>
<dbReference type="Proteomes" id="UP001160148">
    <property type="component" value="Unassembled WGS sequence"/>
</dbReference>
<proteinExistence type="predicted"/>
<dbReference type="EMBL" id="CARXXK010000002">
    <property type="protein sequence ID" value="CAI6353749.1"/>
    <property type="molecule type" value="Genomic_DNA"/>
</dbReference>
<protein>
    <submittedName>
        <fullName evidence="1">Uncharacterized protein</fullName>
    </submittedName>
</protein>
<reference evidence="1 2" key="1">
    <citation type="submission" date="2023-01" db="EMBL/GenBank/DDBJ databases">
        <authorList>
            <person name="Whitehead M."/>
        </authorList>
    </citation>
    <scope>NUCLEOTIDE SEQUENCE [LARGE SCALE GENOMIC DNA]</scope>
</reference>
<gene>
    <name evidence="1" type="ORF">MEUPH1_LOCUS9833</name>
</gene>
<sequence>MAETTYSDELKKAVCSITTVLCDVLLEICEEESKKRKRKVWVRNWMDKKKCRASETIIRELRDNDPLEFKSVIRLAPEQFEELLLKISPIISRADFYAPSFTCQAKVRINPSILGLRNKL</sequence>
<evidence type="ECO:0000313" key="2">
    <source>
        <dbReference type="Proteomes" id="UP001160148"/>
    </source>
</evidence>
<evidence type="ECO:0000313" key="1">
    <source>
        <dbReference type="EMBL" id="CAI6353749.1"/>
    </source>
</evidence>